<sequence length="130" mass="14308">MKNTGGGKKKILVLDDEKHIVVFFETLLRKHGYEPIPAFSVEEAIEAAHREKPDLVVLDLLMPKRTGTDFARKLARDKDLKNIPVIVVSGLAGRELAVHKPAAVFEKPVDPEEFIAAVEQALSCAHGKTS</sequence>
<dbReference type="InterPro" id="IPR011006">
    <property type="entry name" value="CheY-like_superfamily"/>
</dbReference>
<dbReference type="Proteomes" id="UP000285961">
    <property type="component" value="Unassembled WGS sequence"/>
</dbReference>
<evidence type="ECO:0000259" key="3">
    <source>
        <dbReference type="PROSITE" id="PS50110"/>
    </source>
</evidence>
<dbReference type="CDD" id="cd00156">
    <property type="entry name" value="REC"/>
    <property type="match status" value="1"/>
</dbReference>
<comment type="caution">
    <text evidence="4">The sequence shown here is derived from an EMBL/GenBank/DDBJ whole genome shotgun (WGS) entry which is preliminary data.</text>
</comment>
<evidence type="ECO:0000313" key="4">
    <source>
        <dbReference type="EMBL" id="RJP71213.1"/>
    </source>
</evidence>
<dbReference type="PANTHER" id="PTHR44591:SF3">
    <property type="entry name" value="RESPONSE REGULATORY DOMAIN-CONTAINING PROTEIN"/>
    <property type="match status" value="1"/>
</dbReference>
<evidence type="ECO:0000256" key="2">
    <source>
        <dbReference type="PROSITE-ProRule" id="PRU00169"/>
    </source>
</evidence>
<dbReference type="InterPro" id="IPR001789">
    <property type="entry name" value="Sig_transdc_resp-reg_receiver"/>
</dbReference>
<dbReference type="Gene3D" id="3.40.50.2300">
    <property type="match status" value="1"/>
</dbReference>
<keyword evidence="1 2" id="KW-0597">Phosphoprotein</keyword>
<dbReference type="GO" id="GO:0000160">
    <property type="term" value="P:phosphorelay signal transduction system"/>
    <property type="evidence" value="ECO:0007669"/>
    <property type="project" value="InterPro"/>
</dbReference>
<evidence type="ECO:0000313" key="5">
    <source>
        <dbReference type="Proteomes" id="UP000285961"/>
    </source>
</evidence>
<feature type="domain" description="Response regulatory" evidence="3">
    <location>
        <begin position="10"/>
        <end position="122"/>
    </location>
</feature>
<gene>
    <name evidence="4" type="ORF">C4532_07820</name>
</gene>
<dbReference type="Pfam" id="PF00072">
    <property type="entry name" value="Response_reg"/>
    <property type="match status" value="1"/>
</dbReference>
<dbReference type="PROSITE" id="PS50110">
    <property type="entry name" value="RESPONSE_REGULATORY"/>
    <property type="match status" value="1"/>
</dbReference>
<name>A0A419F080_9BACT</name>
<protein>
    <submittedName>
        <fullName evidence="4">Response regulator</fullName>
    </submittedName>
</protein>
<dbReference type="EMBL" id="QZKI01000061">
    <property type="protein sequence ID" value="RJP71213.1"/>
    <property type="molecule type" value="Genomic_DNA"/>
</dbReference>
<dbReference type="PANTHER" id="PTHR44591">
    <property type="entry name" value="STRESS RESPONSE REGULATOR PROTEIN 1"/>
    <property type="match status" value="1"/>
</dbReference>
<dbReference type="AlphaFoldDB" id="A0A419F080"/>
<dbReference type="SMART" id="SM00448">
    <property type="entry name" value="REC"/>
    <property type="match status" value="1"/>
</dbReference>
<reference evidence="4 5" key="1">
    <citation type="journal article" date="2017" name="ISME J.">
        <title>Energy and carbon metabolisms in a deep terrestrial subsurface fluid microbial community.</title>
        <authorList>
            <person name="Momper L."/>
            <person name="Jungbluth S.P."/>
            <person name="Lee M.D."/>
            <person name="Amend J.P."/>
        </authorList>
    </citation>
    <scope>NUCLEOTIDE SEQUENCE [LARGE SCALE GENOMIC DNA]</scope>
    <source>
        <strain evidence="4">SURF_17</strain>
    </source>
</reference>
<proteinExistence type="predicted"/>
<organism evidence="4 5">
    <name type="scientific">Candidatus Abyssobacteria bacterium SURF_17</name>
    <dbReference type="NCBI Taxonomy" id="2093361"/>
    <lineage>
        <taxon>Bacteria</taxon>
        <taxon>Pseudomonadati</taxon>
        <taxon>Candidatus Hydrogenedentota</taxon>
        <taxon>Candidatus Abyssobacteria</taxon>
    </lineage>
</organism>
<dbReference type="InterPro" id="IPR050595">
    <property type="entry name" value="Bact_response_regulator"/>
</dbReference>
<dbReference type="SUPFAM" id="SSF52172">
    <property type="entry name" value="CheY-like"/>
    <property type="match status" value="1"/>
</dbReference>
<feature type="modified residue" description="4-aspartylphosphate" evidence="2">
    <location>
        <position position="59"/>
    </location>
</feature>
<evidence type="ECO:0000256" key="1">
    <source>
        <dbReference type="ARBA" id="ARBA00022553"/>
    </source>
</evidence>
<accession>A0A419F080</accession>